<accession>A0A1A9V6T3</accession>
<name>A0A1A9V6T3_GLOAU</name>
<keyword evidence="1" id="KW-1133">Transmembrane helix</keyword>
<keyword evidence="3" id="KW-1185">Reference proteome</keyword>
<reference evidence="2" key="1">
    <citation type="submission" date="2020-05" db="UniProtKB">
        <authorList>
            <consortium name="EnsemblMetazoa"/>
        </authorList>
    </citation>
    <scope>IDENTIFICATION</scope>
    <source>
        <strain evidence="2">TTRI</strain>
    </source>
</reference>
<protein>
    <submittedName>
        <fullName evidence="2">Uncharacterized protein</fullName>
    </submittedName>
</protein>
<organism evidence="2 3">
    <name type="scientific">Glossina austeni</name>
    <name type="common">Savannah tsetse fly</name>
    <dbReference type="NCBI Taxonomy" id="7395"/>
    <lineage>
        <taxon>Eukaryota</taxon>
        <taxon>Metazoa</taxon>
        <taxon>Ecdysozoa</taxon>
        <taxon>Arthropoda</taxon>
        <taxon>Hexapoda</taxon>
        <taxon>Insecta</taxon>
        <taxon>Pterygota</taxon>
        <taxon>Neoptera</taxon>
        <taxon>Endopterygota</taxon>
        <taxon>Diptera</taxon>
        <taxon>Brachycera</taxon>
        <taxon>Muscomorpha</taxon>
        <taxon>Hippoboscoidea</taxon>
        <taxon>Glossinidae</taxon>
        <taxon>Glossina</taxon>
    </lineage>
</organism>
<keyword evidence="1" id="KW-0812">Transmembrane</keyword>
<evidence type="ECO:0000313" key="2">
    <source>
        <dbReference type="EnsemblMetazoa" id="GAUT027765-PA"/>
    </source>
</evidence>
<dbReference type="Proteomes" id="UP000078200">
    <property type="component" value="Unassembled WGS sequence"/>
</dbReference>
<feature type="transmembrane region" description="Helical" evidence="1">
    <location>
        <begin position="66"/>
        <end position="89"/>
    </location>
</feature>
<dbReference type="AlphaFoldDB" id="A0A1A9V6T3"/>
<evidence type="ECO:0000313" key="3">
    <source>
        <dbReference type="Proteomes" id="UP000078200"/>
    </source>
</evidence>
<dbReference type="EnsemblMetazoa" id="GAUT027765-RA">
    <property type="protein sequence ID" value="GAUT027765-PA"/>
    <property type="gene ID" value="GAUT027765"/>
</dbReference>
<proteinExistence type="predicted"/>
<evidence type="ECO:0000256" key="1">
    <source>
        <dbReference type="SAM" id="Phobius"/>
    </source>
</evidence>
<keyword evidence="1" id="KW-0472">Membrane</keyword>
<sequence>MHLINSPRKTLGRFSTSSLITQAMFALFFCLTGDKISSVVGSNLLWRWFLGWVEGARNSGMMWSRLVLVVTTDEHIILCLFIVTIMLGLGGTSRHLPSDDANELKDWRKGLNFGIQILFDGHESRWEGQLSDLR</sequence>
<dbReference type="VEuPathDB" id="VectorBase:GAUT027765"/>